<proteinExistence type="inferred from homology"/>
<dbReference type="InterPro" id="IPR012295">
    <property type="entry name" value="TBP_dom_sf"/>
</dbReference>
<dbReference type="Pfam" id="PF00352">
    <property type="entry name" value="TBP"/>
    <property type="match status" value="2"/>
</dbReference>
<gene>
    <name evidence="4" type="ORF">FSP39_000897</name>
</gene>
<comment type="caution">
    <text evidence="4">The sequence shown here is derived from an EMBL/GenBank/DDBJ whole genome shotgun (WGS) entry which is preliminary data.</text>
</comment>
<dbReference type="GO" id="GO:0003677">
    <property type="term" value="F:DNA binding"/>
    <property type="evidence" value="ECO:0007669"/>
    <property type="project" value="UniProtKB-KW"/>
</dbReference>
<keyword evidence="3" id="KW-0804">Transcription</keyword>
<dbReference type="Proteomes" id="UP001186944">
    <property type="component" value="Unassembled WGS sequence"/>
</dbReference>
<evidence type="ECO:0000313" key="5">
    <source>
        <dbReference type="Proteomes" id="UP001186944"/>
    </source>
</evidence>
<keyword evidence="2" id="KW-0238">DNA-binding</keyword>
<comment type="similarity">
    <text evidence="1">Belongs to the TBP family.</text>
</comment>
<dbReference type="AlphaFoldDB" id="A0AA88Y2G4"/>
<evidence type="ECO:0000256" key="2">
    <source>
        <dbReference type="ARBA" id="ARBA00023125"/>
    </source>
</evidence>
<dbReference type="InterPro" id="IPR000814">
    <property type="entry name" value="TBP"/>
</dbReference>
<accession>A0AA88Y2G4</accession>
<name>A0AA88Y2G4_PINIB</name>
<dbReference type="PANTHER" id="PTHR10126">
    <property type="entry name" value="TATA-BOX BINDING PROTEIN"/>
    <property type="match status" value="1"/>
</dbReference>
<dbReference type="GO" id="GO:0006352">
    <property type="term" value="P:DNA-templated transcription initiation"/>
    <property type="evidence" value="ECO:0007669"/>
    <property type="project" value="InterPro"/>
</dbReference>
<protein>
    <submittedName>
        <fullName evidence="4">Uncharacterized protein</fullName>
    </submittedName>
</protein>
<reference evidence="4" key="1">
    <citation type="submission" date="2019-08" db="EMBL/GenBank/DDBJ databases">
        <title>The improved chromosome-level genome for the pearl oyster Pinctada fucata martensii using PacBio sequencing and Hi-C.</title>
        <authorList>
            <person name="Zheng Z."/>
        </authorList>
    </citation>
    <scope>NUCLEOTIDE SEQUENCE</scope>
    <source>
        <strain evidence="4">ZZ-2019</strain>
        <tissue evidence="4">Adductor muscle</tissue>
    </source>
</reference>
<dbReference type="EMBL" id="VSWD01000007">
    <property type="protein sequence ID" value="KAK3096512.1"/>
    <property type="molecule type" value="Genomic_DNA"/>
</dbReference>
<dbReference type="SUPFAM" id="SSF55945">
    <property type="entry name" value="TATA-box binding protein-like"/>
    <property type="match status" value="2"/>
</dbReference>
<evidence type="ECO:0000256" key="1">
    <source>
        <dbReference type="ARBA" id="ARBA00005560"/>
    </source>
</evidence>
<keyword evidence="5" id="KW-1185">Reference proteome</keyword>
<dbReference type="Gene3D" id="3.30.310.10">
    <property type="entry name" value="TATA-Binding Protein"/>
    <property type="match status" value="2"/>
</dbReference>
<evidence type="ECO:0000313" key="4">
    <source>
        <dbReference type="EMBL" id="KAK3096512.1"/>
    </source>
</evidence>
<organism evidence="4 5">
    <name type="scientific">Pinctada imbricata</name>
    <name type="common">Atlantic pearl-oyster</name>
    <name type="synonym">Pinctada martensii</name>
    <dbReference type="NCBI Taxonomy" id="66713"/>
    <lineage>
        <taxon>Eukaryota</taxon>
        <taxon>Metazoa</taxon>
        <taxon>Spiralia</taxon>
        <taxon>Lophotrochozoa</taxon>
        <taxon>Mollusca</taxon>
        <taxon>Bivalvia</taxon>
        <taxon>Autobranchia</taxon>
        <taxon>Pteriomorphia</taxon>
        <taxon>Pterioida</taxon>
        <taxon>Pterioidea</taxon>
        <taxon>Pteriidae</taxon>
        <taxon>Pinctada</taxon>
    </lineage>
</organism>
<sequence length="169" mass="19253">MKLTNVVVGGQLDTVINLCALARQLTNVRYDSTNFSGLIWQHRKIGGNCLVFTNGYINCNGPCESFEEGIKRLRRYARLLQKLGYCYTLTGIRIITASASHRLDGKVKLEHIPFKYRYEPELFPAIMFKREDIHFTLHFSGVLIITGIKKSKDLDDVIYPVILELAVSL</sequence>
<evidence type="ECO:0000256" key="3">
    <source>
        <dbReference type="ARBA" id="ARBA00023163"/>
    </source>
</evidence>
<dbReference type="PRINTS" id="PR00686">
    <property type="entry name" value="TIFACTORIID"/>
</dbReference>